<feature type="compositionally biased region" description="Basic and acidic residues" evidence="1">
    <location>
        <begin position="157"/>
        <end position="168"/>
    </location>
</feature>
<gene>
    <name evidence="2" type="ORF">H2200_007570</name>
</gene>
<feature type="region of interest" description="Disordered" evidence="1">
    <location>
        <begin position="663"/>
        <end position="693"/>
    </location>
</feature>
<evidence type="ECO:0000256" key="1">
    <source>
        <dbReference type="SAM" id="MobiDB-lite"/>
    </source>
</evidence>
<reference evidence="2" key="1">
    <citation type="submission" date="2022-10" db="EMBL/GenBank/DDBJ databases">
        <title>Culturing micro-colonial fungi from biological soil crusts in the Mojave desert and describing Neophaeococcomyces mojavensis, and introducing the new genera and species Taxawa tesnikishii.</title>
        <authorList>
            <person name="Kurbessoian T."/>
            <person name="Stajich J.E."/>
        </authorList>
    </citation>
    <scope>NUCLEOTIDE SEQUENCE</scope>
    <source>
        <strain evidence="2">TK_41</strain>
    </source>
</reference>
<name>A0AA38X605_9EURO</name>
<sequence>MAPTPPQLPTREDLSVTAAKGLLPPAPPVSPSKLLAKAPPFIVFGPGDCVCADFSDPTRLSGVNLPKGLQKLVSKWSSEDWDLDSDLDSDLSSGYDSGSRTVSTSSSPERVRPASPRRPPLSPPRRSRSRRRSSVNGEDEQLDRNNREEPPTDGEDTQMRVHRREESTSRNGAADANGVAKPPRREETILPTTKTLARRVSCLAFGSRPGDYVIIYQEKGYWYLDGNVFKRLSTLQDWIVPDGTGRAKSGRSRIYSRSAGSIKLFLGPENTYFAYNGITREYNHNIQTREFRDWLKICASGGGRRRYYIDDSDDSSGLKEEYAPTSLALGPDDMFCWICQRDFKVSHTFRKAFPSVVRYLQLTKRKRILNQVTFTTSTYTQPGSNLPYYVLTTPDGTCMISVPSSATGIVSKTYMRWSALNIAKRDRDVHTDANSGTQDMLGSIDEELIKAEKLAFSNGPYKGKAVKRMENIVDALESIKEICDNNWNVVIFNRENWKRTHLAERARLIVNDLNERMEEKNRSKERTKKDKEDEEGEEDIKEKVKRLFLDILDTQKPINEVIKNNAVPENKKDMTEAITYFRGLASYVADVKSAQTEVDTIARNIPYIAEASLSAKIQFILADYKSKMATLTKIEQNKPRGPLDDETTRDRIKRFIAEDAKETEKLKKQFASEREGGEWSGGSINKDISDPDA</sequence>
<keyword evidence="3" id="KW-1185">Reference proteome</keyword>
<feature type="compositionally biased region" description="Low complexity" evidence="1">
    <location>
        <begin position="90"/>
        <end position="108"/>
    </location>
</feature>
<feature type="compositionally biased region" description="Basic and acidic residues" evidence="1">
    <location>
        <begin position="663"/>
        <end position="677"/>
    </location>
</feature>
<feature type="compositionally biased region" description="Acidic residues" evidence="1">
    <location>
        <begin position="79"/>
        <end position="89"/>
    </location>
</feature>
<feature type="region of interest" description="Disordered" evidence="1">
    <location>
        <begin position="76"/>
        <end position="187"/>
    </location>
</feature>
<dbReference type="EMBL" id="JAPDRK010000011">
    <property type="protein sequence ID" value="KAJ9607492.1"/>
    <property type="molecule type" value="Genomic_DNA"/>
</dbReference>
<protein>
    <submittedName>
        <fullName evidence="2">Uncharacterized protein</fullName>
    </submittedName>
</protein>
<dbReference type="AlphaFoldDB" id="A0AA38X605"/>
<evidence type="ECO:0000313" key="3">
    <source>
        <dbReference type="Proteomes" id="UP001172673"/>
    </source>
</evidence>
<evidence type="ECO:0000313" key="2">
    <source>
        <dbReference type="EMBL" id="KAJ9607492.1"/>
    </source>
</evidence>
<dbReference type="Proteomes" id="UP001172673">
    <property type="component" value="Unassembled WGS sequence"/>
</dbReference>
<organism evidence="2 3">
    <name type="scientific">Cladophialophora chaetospira</name>
    <dbReference type="NCBI Taxonomy" id="386627"/>
    <lineage>
        <taxon>Eukaryota</taxon>
        <taxon>Fungi</taxon>
        <taxon>Dikarya</taxon>
        <taxon>Ascomycota</taxon>
        <taxon>Pezizomycotina</taxon>
        <taxon>Eurotiomycetes</taxon>
        <taxon>Chaetothyriomycetidae</taxon>
        <taxon>Chaetothyriales</taxon>
        <taxon>Herpotrichiellaceae</taxon>
        <taxon>Cladophialophora</taxon>
    </lineage>
</organism>
<comment type="caution">
    <text evidence="2">The sequence shown here is derived from an EMBL/GenBank/DDBJ whole genome shotgun (WGS) entry which is preliminary data.</text>
</comment>
<feature type="region of interest" description="Disordered" evidence="1">
    <location>
        <begin position="517"/>
        <end position="537"/>
    </location>
</feature>
<proteinExistence type="predicted"/>
<accession>A0AA38X605</accession>
<feature type="compositionally biased region" description="Basic and acidic residues" evidence="1">
    <location>
        <begin position="517"/>
        <end position="531"/>
    </location>
</feature>